<dbReference type="InterPro" id="IPR044033">
    <property type="entry name" value="GpV-like_apex"/>
</dbReference>
<evidence type="ECO:0000313" key="3">
    <source>
        <dbReference type="EMBL" id="QJB21752.1"/>
    </source>
</evidence>
<dbReference type="Pfam" id="PF21930">
    <property type="entry name" value="Gp138_C"/>
    <property type="match status" value="1"/>
</dbReference>
<dbReference type="Pfam" id="PF18946">
    <property type="entry name" value="Apex"/>
    <property type="match status" value="1"/>
</dbReference>
<dbReference type="InterPro" id="IPR006531">
    <property type="entry name" value="Gp5/Vgr_OB"/>
</dbReference>
<dbReference type="NCBIfam" id="TIGR01644">
    <property type="entry name" value="phage_P2_V"/>
    <property type="match status" value="1"/>
</dbReference>
<dbReference type="Proteomes" id="UP000671938">
    <property type="component" value="Segment"/>
</dbReference>
<dbReference type="Gene3D" id="6.20.150.10">
    <property type="match status" value="1"/>
</dbReference>
<organism evidence="3 4">
    <name type="scientific">Xanthomonas phage FoX1</name>
    <dbReference type="NCBI Taxonomy" id="2723897"/>
    <lineage>
        <taxon>Viruses</taxon>
        <taxon>Duplodnaviria</taxon>
        <taxon>Heunggongvirae</taxon>
        <taxon>Uroviricota</taxon>
        <taxon>Caudoviricetes</taxon>
        <taxon>Foxunavirus</taxon>
        <taxon>Foxunavirus fox1</taxon>
    </lineage>
</organism>
<keyword evidence="4" id="KW-1185">Reference proteome</keyword>
<dbReference type="InterPro" id="IPR037026">
    <property type="entry name" value="Vgr_OB-fold_dom_sf"/>
</dbReference>
<gene>
    <name evidence="3" type="ORF">XccvBFoX1_gp13</name>
</gene>
<sequence>MSSNDHDRQIGNAVMLGVIAELDESTARVRVDVDGMLTDWLPFTAGRAGPGVRDWAAPEVGEQVVMVSPYGDPSQGVVLGSVYQDAHAAPANLKTTTRTEFADGAFIQYDREGHAYAIDVPAGGAITLHIGSTTLKLEDGKATLTTPEVVVDSPKSTFTGAVTVKGLLTYQAGMAGSGGGTTAAIQGNITVTGGNVTADGIGLKTHKHPGVQAGGGQTAAPVP</sequence>
<dbReference type="Gene3D" id="2.40.50.230">
    <property type="entry name" value="Gp5 N-terminal domain"/>
    <property type="match status" value="1"/>
</dbReference>
<feature type="domain" description="Gp5/Type VI secretion system Vgr protein OB-fold" evidence="1">
    <location>
        <begin position="16"/>
        <end position="83"/>
    </location>
</feature>
<accession>A0A858NP84</accession>
<proteinExistence type="predicted"/>
<evidence type="ECO:0000259" key="1">
    <source>
        <dbReference type="Pfam" id="PF04717"/>
    </source>
</evidence>
<protein>
    <submittedName>
        <fullName evidence="3">Baseplate assembly protein V</fullName>
    </submittedName>
</protein>
<dbReference type="InterPro" id="IPR013046">
    <property type="entry name" value="GpV/Gp45"/>
</dbReference>
<reference evidence="4" key="1">
    <citation type="submission" date="2020-03" db="EMBL/GenBank/DDBJ databases">
        <title>Development of an integrated pest management strategy to control Xanthomonas campestris pv. campestris by using bacteriophages.</title>
        <authorList>
            <person name="Holtappels D."/>
            <person name="Rombouts S."/>
            <person name="Lavigne R."/>
            <person name="Wagemans J."/>
        </authorList>
    </citation>
    <scope>NUCLEOTIDE SEQUENCE [LARGE SCALE GENOMIC DNA]</scope>
</reference>
<dbReference type="InterPro" id="IPR054122">
    <property type="entry name" value="Gp138-like_C"/>
</dbReference>
<dbReference type="EMBL" id="MT161381">
    <property type="protein sequence ID" value="QJB21752.1"/>
    <property type="molecule type" value="Genomic_DNA"/>
</dbReference>
<feature type="domain" description="Gp138-like beta-helical trimerization" evidence="2">
    <location>
        <begin position="100"/>
        <end position="173"/>
    </location>
</feature>
<evidence type="ECO:0000313" key="4">
    <source>
        <dbReference type="Proteomes" id="UP000671938"/>
    </source>
</evidence>
<evidence type="ECO:0000259" key="2">
    <source>
        <dbReference type="Pfam" id="PF21930"/>
    </source>
</evidence>
<name>A0A858NP84_9CAUD</name>
<dbReference type="Pfam" id="PF04717">
    <property type="entry name" value="Phage_base_V"/>
    <property type="match status" value="1"/>
</dbReference>